<dbReference type="InterPro" id="IPR014917">
    <property type="entry name" value="DUF1800"/>
</dbReference>
<dbReference type="RefSeq" id="WP_211429240.1">
    <property type="nucleotide sequence ID" value="NZ_CP072648.1"/>
</dbReference>
<proteinExistence type="predicted"/>
<protein>
    <submittedName>
        <fullName evidence="1">DUF1800 domain-containing protein</fullName>
    </submittedName>
</protein>
<dbReference type="Proteomes" id="UP000676506">
    <property type="component" value="Chromosome 1"/>
</dbReference>
<dbReference type="EMBL" id="CP072648">
    <property type="protein sequence ID" value="QUW03349.1"/>
    <property type="molecule type" value="Genomic_DNA"/>
</dbReference>
<organism evidence="1 2">
    <name type="scientific">Chloracidobacterium validum</name>
    <dbReference type="NCBI Taxonomy" id="2821543"/>
    <lineage>
        <taxon>Bacteria</taxon>
        <taxon>Pseudomonadati</taxon>
        <taxon>Acidobacteriota</taxon>
        <taxon>Terriglobia</taxon>
        <taxon>Terriglobales</taxon>
        <taxon>Acidobacteriaceae</taxon>
        <taxon>Chloracidobacterium</taxon>
    </lineage>
</organism>
<keyword evidence="2" id="KW-1185">Reference proteome</keyword>
<reference evidence="1 2" key="1">
    <citation type="submission" date="2021-03" db="EMBL/GenBank/DDBJ databases">
        <title>Genomic and phenotypic characterization of Chloracidobacterium isolates provides evidence for multiple species.</title>
        <authorList>
            <person name="Saini M.K."/>
            <person name="Costas A.M.G."/>
            <person name="Tank M."/>
            <person name="Bryant D.A."/>
        </authorList>
    </citation>
    <scope>NUCLEOTIDE SEQUENCE [LARGE SCALE GENOMIC DNA]</scope>
    <source>
        <strain evidence="1 2">BV2-C</strain>
    </source>
</reference>
<evidence type="ECO:0000313" key="2">
    <source>
        <dbReference type="Proteomes" id="UP000676506"/>
    </source>
</evidence>
<gene>
    <name evidence="1" type="ORF">J8C06_02600</name>
</gene>
<accession>A0ABX8B9K0</accession>
<sequence>MTLATSSSALSRRGWVGDLFASGDPATDDNAPLYRDTSQAAGVPNLPPLEVIAANRMGFGPRPGDLDRIRAIGFTAYVEEQIRPNDADDAAFLSKRQSARLRIAYSAGDGYPALDELRPLTALNKPLSELWPLGDFNIPMAGAERFRPLEEVRAETVLRAVYSKWQLREVLVDFWQDHFNVDARSNGRIYATWPLYNRLFRQHALGNFRVMLEEVTKSIAMMYYLNLVSSRNTAPNKNFARELLELHTLGATNYFPNAADAPVFPSGQMSTGYTENDVTQVAAALTGWTIAAGQRIGTTNLPNTGQFIFVPQWNDPAARTVLNVPLPAATSANPMIQGQRILDLLAANPSTARFVCTKLCRRLVADTPPPSVIKRAIVAWREHVNAPDQIARVVRAILLSPEFAETWGQKTKRPFDYLMSFLRAIDANLADNGGSYQPYTLASEAGHQLFAWAPPNGFPDVSGYWLNTNTFRASWRNVIVTLTNGYTALQHNLRASFPSGVTTTRQIVDYLVARILGRPARPEVYQELIEYLRGTASADAPPSGTTTEVTNRINLTAARLCVSPDFWWR</sequence>
<name>A0ABX8B9K0_9BACT</name>
<evidence type="ECO:0000313" key="1">
    <source>
        <dbReference type="EMBL" id="QUW03349.1"/>
    </source>
</evidence>
<dbReference type="Pfam" id="PF08811">
    <property type="entry name" value="DUF1800"/>
    <property type="match status" value="1"/>
</dbReference>